<dbReference type="Pfam" id="PF14516">
    <property type="entry name" value="AAA_35"/>
    <property type="match status" value="1"/>
</dbReference>
<accession>A0A3N4JX39</accession>
<reference evidence="2 3" key="1">
    <citation type="journal article" date="2018" name="Nat. Ecol. Evol.">
        <title>Pezizomycetes genomes reveal the molecular basis of ectomycorrhizal truffle lifestyle.</title>
        <authorList>
            <person name="Murat C."/>
            <person name="Payen T."/>
            <person name="Noel B."/>
            <person name="Kuo A."/>
            <person name="Morin E."/>
            <person name="Chen J."/>
            <person name="Kohler A."/>
            <person name="Krizsan K."/>
            <person name="Balestrini R."/>
            <person name="Da Silva C."/>
            <person name="Montanini B."/>
            <person name="Hainaut M."/>
            <person name="Levati E."/>
            <person name="Barry K.W."/>
            <person name="Belfiori B."/>
            <person name="Cichocki N."/>
            <person name="Clum A."/>
            <person name="Dockter R.B."/>
            <person name="Fauchery L."/>
            <person name="Guy J."/>
            <person name="Iotti M."/>
            <person name="Le Tacon F."/>
            <person name="Lindquist E.A."/>
            <person name="Lipzen A."/>
            <person name="Malagnac F."/>
            <person name="Mello A."/>
            <person name="Molinier V."/>
            <person name="Miyauchi S."/>
            <person name="Poulain J."/>
            <person name="Riccioni C."/>
            <person name="Rubini A."/>
            <person name="Sitrit Y."/>
            <person name="Splivallo R."/>
            <person name="Traeger S."/>
            <person name="Wang M."/>
            <person name="Zifcakova L."/>
            <person name="Wipf D."/>
            <person name="Zambonelli A."/>
            <person name="Paolocci F."/>
            <person name="Nowrousian M."/>
            <person name="Ottonello S."/>
            <person name="Baldrian P."/>
            <person name="Spatafora J.W."/>
            <person name="Henrissat B."/>
            <person name="Nagy L.G."/>
            <person name="Aury J.M."/>
            <person name="Wincker P."/>
            <person name="Grigoriev I.V."/>
            <person name="Bonfante P."/>
            <person name="Martin F.M."/>
        </authorList>
    </citation>
    <scope>NUCLEOTIDE SEQUENCE [LARGE SCALE GENOMIC DNA]</scope>
    <source>
        <strain evidence="2 3">120613-1</strain>
    </source>
</reference>
<organism evidence="2 3">
    <name type="scientific">Choiromyces venosus 120613-1</name>
    <dbReference type="NCBI Taxonomy" id="1336337"/>
    <lineage>
        <taxon>Eukaryota</taxon>
        <taxon>Fungi</taxon>
        <taxon>Dikarya</taxon>
        <taxon>Ascomycota</taxon>
        <taxon>Pezizomycotina</taxon>
        <taxon>Pezizomycetes</taxon>
        <taxon>Pezizales</taxon>
        <taxon>Tuberaceae</taxon>
        <taxon>Choiromyces</taxon>
    </lineage>
</organism>
<dbReference type="OrthoDB" id="5596319at2759"/>
<gene>
    <name evidence="2" type="ORF">L873DRAFT_1842228</name>
</gene>
<dbReference type="STRING" id="1336337.A0A3N4JX39"/>
<evidence type="ECO:0000256" key="1">
    <source>
        <dbReference type="SAM" id="MobiDB-lite"/>
    </source>
</evidence>
<sequence length="683" mass="78588">MMASKLRIPLISSWPKLTLQSFQLGRRVLLTQLRRPLIPAYLCPPPTICCTASSLFSSQSQPPSSQNGKGGDLQQGLDGSGVNLGGGLLEKLQTDMSRHRQVEQRKIKEQDSMIIQQKRWTVNGPIRPFKSDSIYYVDPAEHEENTRFLASIRNRQLLILMGARASGKTTRLYRLMTQLTEEGYLCFMVSLQDIHVGENPDTFWTSLGYALQRNFNELRSITSSDDFLNVFARNAWKEQKKIVIFVDEFDKLYNAPDKTRDQCLQIFRSITNNNFLYAIHSIVICGTFSIRHLSSTSMRTAPFNIGELLKNPYFTSQQVHHLFKEYAWDMQIAIDPDIVDDIFSRSNGHPGLICLCGHTIEENLKMKVDPGTRSLTFDAWHDFQTEMLNKIYSYPTFRRMVDLLLSPNATTALNLLRSQFIGFLGNVPIREPEMINLADFLTAEGVLLKLDMGSYYRMSSAYVDSLIQTYVIPRKYPGAPRKPILAICKNRQINVLKVLQEVVPLFDKDLLREAPVVSYKLSKVQVDGYTENMIPRESVYNSELFRILRNWLVTRGKFKVFGQCHLHIENSHTYSDIVIMKPGLPTVVLKLVATENAIEIERLLNKTLRYKNLHSVGEAWVIHFTCEDDYSKNPHWQSDELLRKGVFLMHLWHNLEFTEVRMSARWKDMNGDVQQIDDQPLAI</sequence>
<feature type="region of interest" description="Disordered" evidence="1">
    <location>
        <begin position="54"/>
        <end position="77"/>
    </location>
</feature>
<dbReference type="InterPro" id="IPR027417">
    <property type="entry name" value="P-loop_NTPase"/>
</dbReference>
<evidence type="ECO:0000313" key="3">
    <source>
        <dbReference type="Proteomes" id="UP000276215"/>
    </source>
</evidence>
<feature type="compositionally biased region" description="Gly residues" evidence="1">
    <location>
        <begin position="68"/>
        <end position="77"/>
    </location>
</feature>
<protein>
    <submittedName>
        <fullName evidence="2">Uncharacterized protein</fullName>
    </submittedName>
</protein>
<keyword evidence="3" id="KW-1185">Reference proteome</keyword>
<proteinExistence type="predicted"/>
<dbReference type="SUPFAM" id="SSF52540">
    <property type="entry name" value="P-loop containing nucleoside triphosphate hydrolases"/>
    <property type="match status" value="1"/>
</dbReference>
<name>A0A3N4JX39_9PEZI</name>
<feature type="compositionally biased region" description="Low complexity" evidence="1">
    <location>
        <begin position="54"/>
        <end position="67"/>
    </location>
</feature>
<evidence type="ECO:0000313" key="2">
    <source>
        <dbReference type="EMBL" id="RPB01778.1"/>
    </source>
</evidence>
<dbReference type="AlphaFoldDB" id="A0A3N4JX39"/>
<dbReference type="Proteomes" id="UP000276215">
    <property type="component" value="Unassembled WGS sequence"/>
</dbReference>
<dbReference type="Gene3D" id="3.40.50.300">
    <property type="entry name" value="P-loop containing nucleotide triphosphate hydrolases"/>
    <property type="match status" value="1"/>
</dbReference>
<dbReference type="EMBL" id="ML120371">
    <property type="protein sequence ID" value="RPB01778.1"/>
    <property type="molecule type" value="Genomic_DNA"/>
</dbReference>